<keyword evidence="1" id="KW-1133">Transmembrane helix</keyword>
<dbReference type="Proteomes" id="UP001634394">
    <property type="component" value="Unassembled WGS sequence"/>
</dbReference>
<evidence type="ECO:0000313" key="2">
    <source>
        <dbReference type="EMBL" id="KAL3886759.1"/>
    </source>
</evidence>
<evidence type="ECO:0000256" key="1">
    <source>
        <dbReference type="SAM" id="Phobius"/>
    </source>
</evidence>
<accession>A0ABD3XKN1</accession>
<protein>
    <submittedName>
        <fullName evidence="2">Uncharacterized protein</fullName>
    </submittedName>
</protein>
<evidence type="ECO:0000313" key="3">
    <source>
        <dbReference type="Proteomes" id="UP001634394"/>
    </source>
</evidence>
<keyword evidence="1" id="KW-0812">Transmembrane</keyword>
<gene>
    <name evidence="2" type="ORF">ACJMK2_026732</name>
</gene>
<organism evidence="2 3">
    <name type="scientific">Sinanodonta woodiana</name>
    <name type="common">Chinese pond mussel</name>
    <name type="synonym">Anodonta woodiana</name>
    <dbReference type="NCBI Taxonomy" id="1069815"/>
    <lineage>
        <taxon>Eukaryota</taxon>
        <taxon>Metazoa</taxon>
        <taxon>Spiralia</taxon>
        <taxon>Lophotrochozoa</taxon>
        <taxon>Mollusca</taxon>
        <taxon>Bivalvia</taxon>
        <taxon>Autobranchia</taxon>
        <taxon>Heteroconchia</taxon>
        <taxon>Palaeoheterodonta</taxon>
        <taxon>Unionida</taxon>
        <taxon>Unionoidea</taxon>
        <taxon>Unionidae</taxon>
        <taxon>Unioninae</taxon>
        <taxon>Sinanodonta</taxon>
    </lineage>
</organism>
<keyword evidence="1" id="KW-0472">Membrane</keyword>
<feature type="transmembrane region" description="Helical" evidence="1">
    <location>
        <begin position="25"/>
        <end position="46"/>
    </location>
</feature>
<sequence>MASTVRPLNGTNGLTIDINPEQVDIVSIILWILGGILLIALLALMARMIMWRRRGITRAPPIIRPQVFRIRIDAQYQPRLTEHTLFWRQHGIWNWIPYLPSGYNTSSHISSPPTSGECLRLAGGIILHPPSYSEVMSSSLEPRVQISHDSYIPSSPSSHLPPL</sequence>
<comment type="caution">
    <text evidence="2">The sequence shown here is derived from an EMBL/GenBank/DDBJ whole genome shotgun (WGS) entry which is preliminary data.</text>
</comment>
<dbReference type="EMBL" id="JBJQND010000002">
    <property type="protein sequence ID" value="KAL3886759.1"/>
    <property type="molecule type" value="Genomic_DNA"/>
</dbReference>
<reference evidence="2 3" key="1">
    <citation type="submission" date="2024-11" db="EMBL/GenBank/DDBJ databases">
        <title>Chromosome-level genome assembly of the freshwater bivalve Anodonta woodiana.</title>
        <authorList>
            <person name="Chen X."/>
        </authorList>
    </citation>
    <scope>NUCLEOTIDE SEQUENCE [LARGE SCALE GENOMIC DNA]</scope>
    <source>
        <strain evidence="2">MN2024</strain>
        <tissue evidence="2">Gills</tissue>
    </source>
</reference>
<dbReference type="AlphaFoldDB" id="A0ABD3XKN1"/>
<name>A0ABD3XKN1_SINWO</name>
<keyword evidence="3" id="KW-1185">Reference proteome</keyword>
<proteinExistence type="predicted"/>